<dbReference type="PANTHER" id="PTHR46470">
    <property type="entry name" value="N-ACYLNEURAMINATE-9-PHOSPHATASE"/>
    <property type="match status" value="1"/>
</dbReference>
<dbReference type="SFLD" id="SFLDS00003">
    <property type="entry name" value="Haloacid_Dehalogenase"/>
    <property type="match status" value="1"/>
</dbReference>
<dbReference type="STRING" id="360412.LARV_01630"/>
<evidence type="ECO:0000256" key="1">
    <source>
        <dbReference type="ARBA" id="ARBA00001946"/>
    </source>
</evidence>
<dbReference type="AlphaFoldDB" id="A0A0S7B8N3"/>
<dbReference type="EMBL" id="DF967972">
    <property type="protein sequence ID" value="GAP13871.1"/>
    <property type="molecule type" value="Genomic_DNA"/>
</dbReference>
<dbReference type="SUPFAM" id="SSF56784">
    <property type="entry name" value="HAD-like"/>
    <property type="match status" value="1"/>
</dbReference>
<dbReference type="InterPro" id="IPR036412">
    <property type="entry name" value="HAD-like_sf"/>
</dbReference>
<evidence type="ECO:0000256" key="2">
    <source>
        <dbReference type="ARBA" id="ARBA00022801"/>
    </source>
</evidence>
<dbReference type="InterPro" id="IPR023214">
    <property type="entry name" value="HAD_sf"/>
</dbReference>
<dbReference type="OrthoDB" id="9802350at2"/>
<dbReference type="Gene3D" id="3.40.50.1000">
    <property type="entry name" value="HAD superfamily/HAD-like"/>
    <property type="match status" value="1"/>
</dbReference>
<dbReference type="Pfam" id="PF00702">
    <property type="entry name" value="Hydrolase"/>
    <property type="match status" value="1"/>
</dbReference>
<dbReference type="Proteomes" id="UP000055060">
    <property type="component" value="Unassembled WGS sequence"/>
</dbReference>
<keyword evidence="2" id="KW-0378">Hydrolase</keyword>
<dbReference type="SFLD" id="SFLDG01129">
    <property type="entry name" value="C1.5:_HAD__Beta-PGM__Phosphata"/>
    <property type="match status" value="1"/>
</dbReference>
<dbReference type="Gene3D" id="1.20.120.710">
    <property type="entry name" value="Haloacid dehalogenase hydrolase-like domain"/>
    <property type="match status" value="1"/>
</dbReference>
<accession>A0A0S7B8N3</accession>
<organism evidence="4">
    <name type="scientific">Longilinea arvoryzae</name>
    <dbReference type="NCBI Taxonomy" id="360412"/>
    <lineage>
        <taxon>Bacteria</taxon>
        <taxon>Bacillati</taxon>
        <taxon>Chloroflexota</taxon>
        <taxon>Anaerolineae</taxon>
        <taxon>Anaerolineales</taxon>
        <taxon>Anaerolineaceae</taxon>
        <taxon>Longilinea</taxon>
    </lineage>
</organism>
<dbReference type="GO" id="GO:0019752">
    <property type="term" value="P:carboxylic acid metabolic process"/>
    <property type="evidence" value="ECO:0007669"/>
    <property type="project" value="UniProtKB-ARBA"/>
</dbReference>
<protein>
    <submittedName>
        <fullName evidence="4">Haloacid dehalogenase superfamily, subfamily IA, variant 1</fullName>
    </submittedName>
</protein>
<evidence type="ECO:0000256" key="3">
    <source>
        <dbReference type="ARBA" id="ARBA00022842"/>
    </source>
</evidence>
<dbReference type="InterPro" id="IPR006439">
    <property type="entry name" value="HAD-SF_hydro_IA"/>
</dbReference>
<dbReference type="NCBIfam" id="TIGR01549">
    <property type="entry name" value="HAD-SF-IA-v1"/>
    <property type="match status" value="1"/>
</dbReference>
<dbReference type="PANTHER" id="PTHR46470:SF3">
    <property type="entry name" value="N-ACYLNEURAMINATE-9-PHOSPHATASE"/>
    <property type="match status" value="1"/>
</dbReference>
<dbReference type="GO" id="GO:0016791">
    <property type="term" value="F:phosphatase activity"/>
    <property type="evidence" value="ECO:0007669"/>
    <property type="project" value="TreeGrafter"/>
</dbReference>
<dbReference type="PRINTS" id="PR00413">
    <property type="entry name" value="HADHALOGNASE"/>
</dbReference>
<sequence>MTSRPHIHNIFFDLGSTLMYYDGAWPEALLESAHQLGDALEQAGYRLDWHPFLEEFHSRMNAYFVKRDKEFLEYTTEFILKTQLADFGHPDVPIDVVRGALAKMYAVTQAHWHIEQDTLPTLEALKKAGFRLGLISNAGDAADANTLIDKAEIRPYFQTILISAEVGYRKPAARIFEMALEEMKAIPEESLMVGDLLQADVVGAHNQGMRAVWIARRVDTPENRALAGQIKPDGIIESLAELPPLVERWNATR</sequence>
<evidence type="ECO:0000313" key="5">
    <source>
        <dbReference type="Proteomes" id="UP000055060"/>
    </source>
</evidence>
<reference evidence="4" key="1">
    <citation type="submission" date="2015-07" db="EMBL/GenBank/DDBJ databases">
        <title>Draft Genome Sequences of Anaerolinea thermolimosa IMO-1, Bellilinea caldifistulae GOMI-1, Leptolinea tardivitalis YMTK-2, Levilinea saccharolytica KIBI-1,Longilinea arvoryzae KOME-1, Previously Described as Members of the Anaerolineaceae (Chloroflexi).</title>
        <authorList>
            <person name="Sekiguchi Y."/>
            <person name="Ohashi A."/>
            <person name="Matsuura N."/>
            <person name="Tourlousse M.D."/>
        </authorList>
    </citation>
    <scope>NUCLEOTIDE SEQUENCE [LARGE SCALE GENOMIC DNA]</scope>
    <source>
        <strain evidence="4">KOME-1</strain>
    </source>
</reference>
<gene>
    <name evidence="4" type="ORF">LARV_01630</name>
</gene>
<dbReference type="RefSeq" id="WP_075073175.1">
    <property type="nucleotide sequence ID" value="NZ_DF967972.1"/>
</dbReference>
<dbReference type="InterPro" id="IPR051400">
    <property type="entry name" value="HAD-like_hydrolase"/>
</dbReference>
<name>A0A0S7B8N3_9CHLR</name>
<proteinExistence type="predicted"/>
<keyword evidence="5" id="KW-1185">Reference proteome</keyword>
<keyword evidence="3" id="KW-0460">Magnesium</keyword>
<comment type="cofactor">
    <cofactor evidence="1">
        <name>Mg(2+)</name>
        <dbReference type="ChEBI" id="CHEBI:18420"/>
    </cofactor>
</comment>
<evidence type="ECO:0000313" key="4">
    <source>
        <dbReference type="EMBL" id="GAP13871.1"/>
    </source>
</evidence>